<dbReference type="Pfam" id="PF00023">
    <property type="entry name" value="Ank"/>
    <property type="match status" value="2"/>
</dbReference>
<evidence type="ECO:0000256" key="2">
    <source>
        <dbReference type="ARBA" id="ARBA00023043"/>
    </source>
</evidence>
<protein>
    <submittedName>
        <fullName evidence="4">Ankyrin-like protein</fullName>
    </submittedName>
</protein>
<evidence type="ECO:0000256" key="1">
    <source>
        <dbReference type="ARBA" id="ARBA00022737"/>
    </source>
</evidence>
<keyword evidence="1" id="KW-0677">Repeat</keyword>
<evidence type="ECO:0000313" key="4">
    <source>
        <dbReference type="EMBL" id="KAF0323114.1"/>
    </source>
</evidence>
<keyword evidence="5" id="KW-1185">Reference proteome</keyword>
<keyword evidence="2 3" id="KW-0040">ANK repeat</keyword>
<accession>A0A8H3WAC7</accession>
<dbReference type="PANTHER" id="PTHR24173">
    <property type="entry name" value="ANKYRIN REPEAT CONTAINING"/>
    <property type="match status" value="1"/>
</dbReference>
<dbReference type="PANTHER" id="PTHR24173:SF83">
    <property type="entry name" value="SOCS BOX DOMAIN-CONTAINING PROTEIN"/>
    <property type="match status" value="1"/>
</dbReference>
<sequence>MSPHARWGAPLHFAIIYGHQDVVEWLISSGVDIEAPARLYCGCDNLDNIFQCYEPFRTHFDNDVMVWTPLHYAICHKQTEIAHRLLTAGSSPLCSIPARPELWPPGLEILEELYSDRATEIRHRRVYNNLYDNTCSLYGGRNDSITALDTAVVVGDKSIVTRLIKDMEMDPNWRKSALNSKIFQYSAVSGDESMIDHLLSLGCGSKLLLTAESDSGHTSFPIYIAFRMHHPSAASKLVVCGTSIWSKEAVWNYETKESIEKPIPLLSKVLAGWGKWTPRLLCCGLVDKVCNHHEHDRVAQALKRRLRIWENNFESMIQNIQVSSMSSLHNI</sequence>
<evidence type="ECO:0000313" key="5">
    <source>
        <dbReference type="Proteomes" id="UP000434172"/>
    </source>
</evidence>
<gene>
    <name evidence="4" type="ORF">GQ607_009658</name>
</gene>
<dbReference type="AlphaFoldDB" id="A0A8H3WAC7"/>
<dbReference type="SMART" id="SM00248">
    <property type="entry name" value="ANK"/>
    <property type="match status" value="4"/>
</dbReference>
<name>A0A8H3WAC7_9PEZI</name>
<proteinExistence type="predicted"/>
<dbReference type="PROSITE" id="PS50297">
    <property type="entry name" value="ANK_REP_REGION"/>
    <property type="match status" value="1"/>
</dbReference>
<reference evidence="4 5" key="1">
    <citation type="submission" date="2019-12" db="EMBL/GenBank/DDBJ databases">
        <title>A genome sequence resource for the geographically widespread anthracnose pathogen Colletotrichum asianum.</title>
        <authorList>
            <person name="Meng Y."/>
        </authorList>
    </citation>
    <scope>NUCLEOTIDE SEQUENCE [LARGE SCALE GENOMIC DNA]</scope>
    <source>
        <strain evidence="4 5">ICMP 18580</strain>
    </source>
</reference>
<dbReference type="SUPFAM" id="SSF48403">
    <property type="entry name" value="Ankyrin repeat"/>
    <property type="match status" value="1"/>
</dbReference>
<dbReference type="Proteomes" id="UP000434172">
    <property type="component" value="Unassembled WGS sequence"/>
</dbReference>
<dbReference type="PROSITE" id="PS50088">
    <property type="entry name" value="ANK_REPEAT"/>
    <property type="match status" value="1"/>
</dbReference>
<dbReference type="InterPro" id="IPR036770">
    <property type="entry name" value="Ankyrin_rpt-contain_sf"/>
</dbReference>
<dbReference type="OrthoDB" id="4835329at2759"/>
<comment type="caution">
    <text evidence="4">The sequence shown here is derived from an EMBL/GenBank/DDBJ whole genome shotgun (WGS) entry which is preliminary data.</text>
</comment>
<evidence type="ECO:0000256" key="3">
    <source>
        <dbReference type="PROSITE-ProRule" id="PRU00023"/>
    </source>
</evidence>
<feature type="repeat" description="ANK" evidence="3">
    <location>
        <begin position="6"/>
        <end position="38"/>
    </location>
</feature>
<dbReference type="InterPro" id="IPR002110">
    <property type="entry name" value="Ankyrin_rpt"/>
</dbReference>
<organism evidence="4 5">
    <name type="scientific">Colletotrichum asianum</name>
    <dbReference type="NCBI Taxonomy" id="702518"/>
    <lineage>
        <taxon>Eukaryota</taxon>
        <taxon>Fungi</taxon>
        <taxon>Dikarya</taxon>
        <taxon>Ascomycota</taxon>
        <taxon>Pezizomycotina</taxon>
        <taxon>Sordariomycetes</taxon>
        <taxon>Hypocreomycetidae</taxon>
        <taxon>Glomerellales</taxon>
        <taxon>Glomerellaceae</taxon>
        <taxon>Colletotrichum</taxon>
        <taxon>Colletotrichum gloeosporioides species complex</taxon>
    </lineage>
</organism>
<dbReference type="EMBL" id="WOWK01000055">
    <property type="protein sequence ID" value="KAF0323114.1"/>
    <property type="molecule type" value="Genomic_DNA"/>
</dbReference>
<dbReference type="Gene3D" id="1.25.40.20">
    <property type="entry name" value="Ankyrin repeat-containing domain"/>
    <property type="match status" value="2"/>
</dbReference>